<comment type="caution">
    <text evidence="2">The sequence shown here is derived from an EMBL/GenBank/DDBJ whole genome shotgun (WGS) entry which is preliminary data.</text>
</comment>
<gene>
    <name evidence="2" type="ORF">PCOR1329_LOCUS33924</name>
</gene>
<proteinExistence type="predicted"/>
<reference evidence="2" key="1">
    <citation type="submission" date="2023-10" db="EMBL/GenBank/DDBJ databases">
        <authorList>
            <person name="Chen Y."/>
            <person name="Shah S."/>
            <person name="Dougan E. K."/>
            <person name="Thang M."/>
            <person name="Chan C."/>
        </authorList>
    </citation>
    <scope>NUCLEOTIDE SEQUENCE [LARGE SCALE GENOMIC DNA]</scope>
</reference>
<accession>A0ABN9SYY9</accession>
<organism evidence="2 3">
    <name type="scientific">Prorocentrum cordatum</name>
    <dbReference type="NCBI Taxonomy" id="2364126"/>
    <lineage>
        <taxon>Eukaryota</taxon>
        <taxon>Sar</taxon>
        <taxon>Alveolata</taxon>
        <taxon>Dinophyceae</taxon>
        <taxon>Prorocentrales</taxon>
        <taxon>Prorocentraceae</taxon>
        <taxon>Prorocentrum</taxon>
    </lineage>
</organism>
<dbReference type="Proteomes" id="UP001189429">
    <property type="component" value="Unassembled WGS sequence"/>
</dbReference>
<name>A0ABN9SYY9_9DINO</name>
<keyword evidence="3" id="KW-1185">Reference proteome</keyword>
<feature type="compositionally biased region" description="Polar residues" evidence="1">
    <location>
        <begin position="1"/>
        <end position="10"/>
    </location>
</feature>
<evidence type="ECO:0000313" key="3">
    <source>
        <dbReference type="Proteomes" id="UP001189429"/>
    </source>
</evidence>
<feature type="non-terminal residue" evidence="2">
    <location>
        <position position="113"/>
    </location>
</feature>
<evidence type="ECO:0000313" key="2">
    <source>
        <dbReference type="EMBL" id="CAK0837830.1"/>
    </source>
</evidence>
<feature type="region of interest" description="Disordered" evidence="1">
    <location>
        <begin position="90"/>
        <end position="113"/>
    </location>
</feature>
<feature type="non-terminal residue" evidence="2">
    <location>
        <position position="1"/>
    </location>
</feature>
<dbReference type="EMBL" id="CAUYUJ010014178">
    <property type="protein sequence ID" value="CAK0837830.1"/>
    <property type="molecule type" value="Genomic_DNA"/>
</dbReference>
<evidence type="ECO:0000256" key="1">
    <source>
        <dbReference type="SAM" id="MobiDB-lite"/>
    </source>
</evidence>
<feature type="region of interest" description="Disordered" evidence="1">
    <location>
        <begin position="1"/>
        <end position="24"/>
    </location>
</feature>
<protein>
    <submittedName>
        <fullName evidence="2">Uncharacterized protein</fullName>
    </submittedName>
</protein>
<sequence length="113" mass="12322">GLKGAGSQSAGPVEDRGGANRLAQRRRIKQIQDVLKMLDKECVDKLGKERGRLGAELFADRPSEDKAAPVAARARSARAEVEELQKARAAQQLRSDELAAERAQSVEQMRVAE</sequence>